<dbReference type="GO" id="GO:0030170">
    <property type="term" value="F:pyridoxal phosphate binding"/>
    <property type="evidence" value="ECO:0007669"/>
    <property type="project" value="InterPro"/>
</dbReference>
<name>A0A917FRK9_9BACL</name>
<protein>
    <recommendedName>
        <fullName evidence="2">cysteine-S-conjugate beta-lyase</fullName>
        <ecNumber evidence="2">4.4.1.13</ecNumber>
    </recommendedName>
</protein>
<feature type="domain" description="Aminotransferase class I/classII large" evidence="6">
    <location>
        <begin position="33"/>
        <end position="372"/>
    </location>
</feature>
<dbReference type="GO" id="GO:0047804">
    <property type="term" value="F:cysteine-S-conjugate beta-lyase activity"/>
    <property type="evidence" value="ECO:0007669"/>
    <property type="project" value="UniProtKB-EC"/>
</dbReference>
<keyword evidence="7" id="KW-0808">Transferase</keyword>
<accession>A0A917FRK9</accession>
<evidence type="ECO:0000313" key="8">
    <source>
        <dbReference type="Proteomes" id="UP000637643"/>
    </source>
</evidence>
<keyword evidence="3" id="KW-0663">Pyridoxal phosphate</keyword>
<dbReference type="AlphaFoldDB" id="A0A917FRK9"/>
<dbReference type="GO" id="GO:0008483">
    <property type="term" value="F:transaminase activity"/>
    <property type="evidence" value="ECO:0007669"/>
    <property type="project" value="UniProtKB-KW"/>
</dbReference>
<dbReference type="Gene3D" id="3.40.640.10">
    <property type="entry name" value="Type I PLP-dependent aspartate aminotransferase-like (Major domain)"/>
    <property type="match status" value="1"/>
</dbReference>
<evidence type="ECO:0000256" key="4">
    <source>
        <dbReference type="ARBA" id="ARBA00023239"/>
    </source>
</evidence>
<dbReference type="InterPro" id="IPR015422">
    <property type="entry name" value="PyrdxlP-dep_Trfase_small"/>
</dbReference>
<reference evidence="7" key="1">
    <citation type="journal article" date="2014" name="Int. J. Syst. Evol. Microbiol.">
        <title>Complete genome sequence of Corynebacterium casei LMG S-19264T (=DSM 44701T), isolated from a smear-ripened cheese.</title>
        <authorList>
            <consortium name="US DOE Joint Genome Institute (JGI-PGF)"/>
            <person name="Walter F."/>
            <person name="Albersmeier A."/>
            <person name="Kalinowski J."/>
            <person name="Ruckert C."/>
        </authorList>
    </citation>
    <scope>NUCLEOTIDE SEQUENCE</scope>
    <source>
        <strain evidence="7">CGMCC 1.16134</strain>
    </source>
</reference>
<keyword evidence="8" id="KW-1185">Reference proteome</keyword>
<evidence type="ECO:0000313" key="7">
    <source>
        <dbReference type="EMBL" id="GGF99916.1"/>
    </source>
</evidence>
<dbReference type="InterPro" id="IPR027619">
    <property type="entry name" value="C-S_lyase_PatB-like"/>
</dbReference>
<evidence type="ECO:0000256" key="2">
    <source>
        <dbReference type="ARBA" id="ARBA00012224"/>
    </source>
</evidence>
<dbReference type="NCBIfam" id="TIGR04350">
    <property type="entry name" value="C_S_lyase_PatB"/>
    <property type="match status" value="1"/>
</dbReference>
<comment type="cofactor">
    <cofactor evidence="1">
        <name>pyridoxal 5'-phosphate</name>
        <dbReference type="ChEBI" id="CHEBI:597326"/>
    </cofactor>
</comment>
<evidence type="ECO:0000256" key="1">
    <source>
        <dbReference type="ARBA" id="ARBA00001933"/>
    </source>
</evidence>
<dbReference type="EC" id="4.4.1.13" evidence="2"/>
<organism evidence="7 8">
    <name type="scientific">Paenibacillus albidus</name>
    <dbReference type="NCBI Taxonomy" id="2041023"/>
    <lineage>
        <taxon>Bacteria</taxon>
        <taxon>Bacillati</taxon>
        <taxon>Bacillota</taxon>
        <taxon>Bacilli</taxon>
        <taxon>Bacillales</taxon>
        <taxon>Paenibacillaceae</taxon>
        <taxon>Paenibacillus</taxon>
    </lineage>
</organism>
<dbReference type="InterPro" id="IPR004839">
    <property type="entry name" value="Aminotransferase_I/II_large"/>
</dbReference>
<dbReference type="PANTHER" id="PTHR43525">
    <property type="entry name" value="PROTEIN MALY"/>
    <property type="match status" value="1"/>
</dbReference>
<evidence type="ECO:0000256" key="5">
    <source>
        <dbReference type="ARBA" id="ARBA00037974"/>
    </source>
</evidence>
<gene>
    <name evidence="7" type="ORF">GCM10010912_50930</name>
</gene>
<dbReference type="Gene3D" id="3.90.1150.10">
    <property type="entry name" value="Aspartate Aminotransferase, domain 1"/>
    <property type="match status" value="1"/>
</dbReference>
<keyword evidence="4" id="KW-0456">Lyase</keyword>
<dbReference type="InterPro" id="IPR051798">
    <property type="entry name" value="Class-II_PLP-Dep_Aminotrans"/>
</dbReference>
<dbReference type="Proteomes" id="UP000637643">
    <property type="component" value="Unassembled WGS sequence"/>
</dbReference>
<dbReference type="PANTHER" id="PTHR43525:SF1">
    <property type="entry name" value="PROTEIN MALY"/>
    <property type="match status" value="1"/>
</dbReference>
<proteinExistence type="inferred from homology"/>
<dbReference type="RefSeq" id="WP_189029882.1">
    <property type="nucleotide sequence ID" value="NZ_BMKR01000029.1"/>
</dbReference>
<comment type="caution">
    <text evidence="7">The sequence shown here is derived from an EMBL/GenBank/DDBJ whole genome shotgun (WGS) entry which is preliminary data.</text>
</comment>
<dbReference type="Pfam" id="PF00155">
    <property type="entry name" value="Aminotran_1_2"/>
    <property type="match status" value="1"/>
</dbReference>
<evidence type="ECO:0000256" key="3">
    <source>
        <dbReference type="ARBA" id="ARBA00022898"/>
    </source>
</evidence>
<comment type="similarity">
    <text evidence="5">Belongs to the class-II pyridoxal-phosphate-dependent aminotransferase family. MalY/PatB cystathionine beta-lyase subfamily.</text>
</comment>
<dbReference type="InterPro" id="IPR015421">
    <property type="entry name" value="PyrdxlP-dep_Trfase_major"/>
</dbReference>
<dbReference type="EMBL" id="BMKR01000029">
    <property type="protein sequence ID" value="GGF99916.1"/>
    <property type="molecule type" value="Genomic_DNA"/>
</dbReference>
<dbReference type="SUPFAM" id="SSF53383">
    <property type="entry name" value="PLP-dependent transferases"/>
    <property type="match status" value="1"/>
</dbReference>
<dbReference type="CDD" id="cd00609">
    <property type="entry name" value="AAT_like"/>
    <property type="match status" value="1"/>
</dbReference>
<reference evidence="7" key="2">
    <citation type="submission" date="2020-09" db="EMBL/GenBank/DDBJ databases">
        <authorList>
            <person name="Sun Q."/>
            <person name="Zhou Y."/>
        </authorList>
    </citation>
    <scope>NUCLEOTIDE SEQUENCE</scope>
    <source>
        <strain evidence="7">CGMCC 1.16134</strain>
    </source>
</reference>
<evidence type="ECO:0000259" key="6">
    <source>
        <dbReference type="Pfam" id="PF00155"/>
    </source>
</evidence>
<keyword evidence="7" id="KW-0032">Aminotransferase</keyword>
<dbReference type="InterPro" id="IPR015424">
    <property type="entry name" value="PyrdxlP-dep_Trfase"/>
</dbReference>
<sequence length="396" mass="45580">MRYNFDLIINRRNTNSVKWDSSQEDILPMWVADMDFRTADPIIQALEKRVQHGIFGYASIPDAYYEAEVSWWAKRHHFKIKKEWIEISTGVIPSLSAVVQAFTEPGDKVLIQSPVYNYFNSSITNNRCEIVRNELKYNGESYEIDFEDFEQKASDEKVKVFIFCNPHNPVGRVWSRNELQRLGEICLKYNVLVVVDEIHRDLIYRGSKHIPFASVSELCLMNSITCTAPSKTFNLAGLKTSNIIVANEEYRKKVNRSLNINEAIEPNAFGIEALIAAYNEGEEWLDQLLDYLQGNRDYLISFINERIPELKVVIPEATYLVWMDCSSLGIGSKELCNKIFEDGRLRINDGSAYGETGEGFIRMNIACPRAFLVEGMERLEGVVKSTYLKTEMEEIR</sequence>